<keyword evidence="3" id="KW-1185">Reference proteome</keyword>
<dbReference type="EMBL" id="JAUESC010000384">
    <property type="protein sequence ID" value="KAK0582362.1"/>
    <property type="molecule type" value="Genomic_DNA"/>
</dbReference>
<comment type="caution">
    <text evidence="2">The sequence shown here is derived from an EMBL/GenBank/DDBJ whole genome shotgun (WGS) entry which is preliminary data.</text>
</comment>
<evidence type="ECO:0000256" key="1">
    <source>
        <dbReference type="SAM" id="Phobius"/>
    </source>
</evidence>
<feature type="transmembrane region" description="Helical" evidence="1">
    <location>
        <begin position="41"/>
        <end position="67"/>
    </location>
</feature>
<evidence type="ECO:0000313" key="3">
    <source>
        <dbReference type="Proteomes" id="UP001168877"/>
    </source>
</evidence>
<organism evidence="2 3">
    <name type="scientific">Acer saccharum</name>
    <name type="common">Sugar maple</name>
    <dbReference type="NCBI Taxonomy" id="4024"/>
    <lineage>
        <taxon>Eukaryota</taxon>
        <taxon>Viridiplantae</taxon>
        <taxon>Streptophyta</taxon>
        <taxon>Embryophyta</taxon>
        <taxon>Tracheophyta</taxon>
        <taxon>Spermatophyta</taxon>
        <taxon>Magnoliopsida</taxon>
        <taxon>eudicotyledons</taxon>
        <taxon>Gunneridae</taxon>
        <taxon>Pentapetalae</taxon>
        <taxon>rosids</taxon>
        <taxon>malvids</taxon>
        <taxon>Sapindales</taxon>
        <taxon>Sapindaceae</taxon>
        <taxon>Hippocastanoideae</taxon>
        <taxon>Acereae</taxon>
        <taxon>Acer</taxon>
    </lineage>
</organism>
<accession>A0AA39S1Q5</accession>
<gene>
    <name evidence="2" type="ORF">LWI29_024706</name>
</gene>
<dbReference type="Proteomes" id="UP001168877">
    <property type="component" value="Unassembled WGS sequence"/>
</dbReference>
<keyword evidence="1" id="KW-1133">Transmembrane helix</keyword>
<protein>
    <submittedName>
        <fullName evidence="2">Uncharacterized protein</fullName>
    </submittedName>
</protein>
<keyword evidence="1" id="KW-0812">Transmembrane</keyword>
<name>A0AA39S1Q5_ACESA</name>
<sequence length="118" mass="13088">MNLRLTLPVVHNILNDWNGLCIEYALPNSSLDRFSANWVRYIGSSIITAIWGNGATGLAISFLGVMVMPDNPFLHSAFGAFQEDPETHSRHQVCYSTNTTPEDQGSCKDLDLNRAKSM</sequence>
<proteinExistence type="predicted"/>
<evidence type="ECO:0000313" key="2">
    <source>
        <dbReference type="EMBL" id="KAK0582362.1"/>
    </source>
</evidence>
<keyword evidence="1" id="KW-0472">Membrane</keyword>
<dbReference type="AlphaFoldDB" id="A0AA39S1Q5"/>
<reference evidence="2" key="1">
    <citation type="journal article" date="2022" name="Plant J.">
        <title>Strategies of tolerance reflected in two North American maple genomes.</title>
        <authorList>
            <person name="McEvoy S.L."/>
            <person name="Sezen U.U."/>
            <person name="Trouern-Trend A."/>
            <person name="McMahon S.M."/>
            <person name="Schaberg P.G."/>
            <person name="Yang J."/>
            <person name="Wegrzyn J.L."/>
            <person name="Swenson N.G."/>
        </authorList>
    </citation>
    <scope>NUCLEOTIDE SEQUENCE</scope>
    <source>
        <strain evidence="2">NS2018</strain>
    </source>
</reference>
<reference evidence="2" key="2">
    <citation type="submission" date="2023-06" db="EMBL/GenBank/DDBJ databases">
        <authorList>
            <person name="Swenson N.G."/>
            <person name="Wegrzyn J.L."/>
            <person name="Mcevoy S.L."/>
        </authorList>
    </citation>
    <scope>NUCLEOTIDE SEQUENCE</scope>
    <source>
        <strain evidence="2">NS2018</strain>
        <tissue evidence="2">Leaf</tissue>
    </source>
</reference>